<dbReference type="SUPFAM" id="SSF90123">
    <property type="entry name" value="ABC transporter transmembrane region"/>
    <property type="match status" value="1"/>
</dbReference>
<evidence type="ECO:0000256" key="4">
    <source>
        <dbReference type="ARBA" id="ARBA00022840"/>
    </source>
</evidence>
<keyword evidence="11" id="KW-1185">Reference proteome</keyword>
<evidence type="ECO:0000259" key="9">
    <source>
        <dbReference type="PROSITE" id="PS50929"/>
    </source>
</evidence>
<dbReference type="InterPro" id="IPR039421">
    <property type="entry name" value="Type_1_exporter"/>
</dbReference>
<proteinExistence type="predicted"/>
<dbReference type="GO" id="GO:0005524">
    <property type="term" value="F:ATP binding"/>
    <property type="evidence" value="ECO:0007669"/>
    <property type="project" value="UniProtKB-KW"/>
</dbReference>
<dbReference type="PANTHER" id="PTHR24221">
    <property type="entry name" value="ATP-BINDING CASSETTE SUB-FAMILY B"/>
    <property type="match status" value="1"/>
</dbReference>
<reference evidence="10 11" key="1">
    <citation type="journal article" date="2012" name="Stand. Genomic Sci.">
        <title>Genome sequence of the ocean sediment bacterium Saccharomonospora marina type strain (XMU15(T)).</title>
        <authorList>
            <person name="Klenk H.P."/>
            <person name="Lu M."/>
            <person name="Lucas S."/>
            <person name="Lapidus A."/>
            <person name="Copeland A."/>
            <person name="Pitluck S."/>
            <person name="Goodwin L.A."/>
            <person name="Han C."/>
            <person name="Tapia R."/>
            <person name="Brambilla E.M."/>
            <person name="Potter G."/>
            <person name="Land M."/>
            <person name="Ivanova N."/>
            <person name="Rohde M."/>
            <person name="Goker M."/>
            <person name="Detter J.C."/>
            <person name="Li W.J."/>
            <person name="Kyrpides N.C."/>
            <person name="Woyke T."/>
        </authorList>
    </citation>
    <scope>NUCLEOTIDE SEQUENCE [LARGE SCALE GENOMIC DNA]</scope>
    <source>
        <strain evidence="10 11">XMU15</strain>
    </source>
</reference>
<feature type="transmembrane region" description="Helical" evidence="7">
    <location>
        <begin position="132"/>
        <end position="152"/>
    </location>
</feature>
<dbReference type="InterPro" id="IPR003439">
    <property type="entry name" value="ABC_transporter-like_ATP-bd"/>
</dbReference>
<evidence type="ECO:0000256" key="6">
    <source>
        <dbReference type="ARBA" id="ARBA00023136"/>
    </source>
</evidence>
<dbReference type="PROSITE" id="PS50929">
    <property type="entry name" value="ABC_TM1F"/>
    <property type="match status" value="1"/>
</dbReference>
<dbReference type="InterPro" id="IPR014216">
    <property type="entry name" value="ABC_transptr_CydD"/>
</dbReference>
<dbReference type="NCBIfam" id="TIGR02857">
    <property type="entry name" value="CydD"/>
    <property type="match status" value="1"/>
</dbReference>
<dbReference type="HOGENOM" id="CLU_000604_84_9_11"/>
<dbReference type="Pfam" id="PF00664">
    <property type="entry name" value="ABC_membrane"/>
    <property type="match status" value="1"/>
</dbReference>
<feature type="transmembrane region" description="Helical" evidence="7">
    <location>
        <begin position="55"/>
        <end position="78"/>
    </location>
</feature>
<protein>
    <submittedName>
        <fullName evidence="10">Cysteine export CydDC family ABC transporter permease subunit/ATP-binding protein CydD</fullName>
    </submittedName>
</protein>
<dbReference type="Gene3D" id="1.20.1560.10">
    <property type="entry name" value="ABC transporter type 1, transmembrane domain"/>
    <property type="match status" value="1"/>
</dbReference>
<feature type="transmembrane region" description="Helical" evidence="7">
    <location>
        <begin position="158"/>
        <end position="176"/>
    </location>
</feature>
<feature type="domain" description="ABC transporter" evidence="8">
    <location>
        <begin position="332"/>
        <end position="541"/>
    </location>
</feature>
<keyword evidence="3" id="KW-0547">Nucleotide-binding</keyword>
<accession>H5X5R7</accession>
<evidence type="ECO:0000259" key="8">
    <source>
        <dbReference type="PROSITE" id="PS50893"/>
    </source>
</evidence>
<dbReference type="GO" id="GO:0042883">
    <property type="term" value="P:cysteine transport"/>
    <property type="evidence" value="ECO:0007669"/>
    <property type="project" value="InterPro"/>
</dbReference>
<evidence type="ECO:0000313" key="11">
    <source>
        <dbReference type="Proteomes" id="UP000004926"/>
    </source>
</evidence>
<dbReference type="InterPro" id="IPR036640">
    <property type="entry name" value="ABC1_TM_sf"/>
</dbReference>
<organism evidence="10 11">
    <name type="scientific">Saccharomonospora marina XMU15</name>
    <dbReference type="NCBI Taxonomy" id="882083"/>
    <lineage>
        <taxon>Bacteria</taxon>
        <taxon>Bacillati</taxon>
        <taxon>Actinomycetota</taxon>
        <taxon>Actinomycetes</taxon>
        <taxon>Pseudonocardiales</taxon>
        <taxon>Pseudonocardiaceae</taxon>
        <taxon>Saccharomonospora</taxon>
    </lineage>
</organism>
<evidence type="ECO:0000313" key="10">
    <source>
        <dbReference type="EMBL" id="EHR51215.1"/>
    </source>
</evidence>
<keyword evidence="5 7" id="KW-1133">Transmembrane helix</keyword>
<dbReference type="CDD" id="cd03228">
    <property type="entry name" value="ABCC_MRP_Like"/>
    <property type="match status" value="1"/>
</dbReference>
<dbReference type="STRING" id="882083.SacmaDRAFT_2979"/>
<dbReference type="Pfam" id="PF00005">
    <property type="entry name" value="ABC_tran"/>
    <property type="match status" value="1"/>
</dbReference>
<evidence type="ECO:0000256" key="1">
    <source>
        <dbReference type="ARBA" id="ARBA00004651"/>
    </source>
</evidence>
<dbReference type="PROSITE" id="PS50893">
    <property type="entry name" value="ABC_TRANSPORTER_2"/>
    <property type="match status" value="1"/>
</dbReference>
<keyword evidence="6 7" id="KW-0472">Membrane</keyword>
<dbReference type="GO" id="GO:0016887">
    <property type="term" value="F:ATP hydrolysis activity"/>
    <property type="evidence" value="ECO:0007669"/>
    <property type="project" value="InterPro"/>
</dbReference>
<dbReference type="InterPro" id="IPR011527">
    <property type="entry name" value="ABC1_TM_dom"/>
</dbReference>
<dbReference type="CDD" id="cd18584">
    <property type="entry name" value="ABC_6TM_AarD_CydD"/>
    <property type="match status" value="1"/>
</dbReference>
<dbReference type="Proteomes" id="UP000004926">
    <property type="component" value="Chromosome"/>
</dbReference>
<evidence type="ECO:0000256" key="7">
    <source>
        <dbReference type="SAM" id="Phobius"/>
    </source>
</evidence>
<evidence type="ECO:0000256" key="2">
    <source>
        <dbReference type="ARBA" id="ARBA00022692"/>
    </source>
</evidence>
<dbReference type="SUPFAM" id="SSF52540">
    <property type="entry name" value="P-loop containing nucleoside triphosphate hydrolases"/>
    <property type="match status" value="1"/>
</dbReference>
<dbReference type="GO" id="GO:0005886">
    <property type="term" value="C:plasma membrane"/>
    <property type="evidence" value="ECO:0007669"/>
    <property type="project" value="UniProtKB-SubCell"/>
</dbReference>
<dbReference type="AlphaFoldDB" id="H5X5R7"/>
<evidence type="ECO:0000256" key="5">
    <source>
        <dbReference type="ARBA" id="ARBA00022989"/>
    </source>
</evidence>
<sequence>MRVVDPRLLRHAPSARRFMVSAGLLAALSVAVTIAQAVLFAHVVVAAFLDGSGVATLLPALLAFGGLALVRGALTWALDSGGNLAAQRVARELRARVLAHVVRTRPADVATAEVATATTEGTSALEPYFARFLPRLWLAVLAPPTIVVWVAVHDLPSALVMLVTLPLIPVFGVLIGKLTQARTRARWQALSRMSAHFLDVVSGLTTLRVHRRGVAQARGIADTTQAYRRETMGVLRVGFLSAFVLELAATVGTALIAAEIGIRLVAGGLTLQPALVVLLLAPELYSPLRAVAADFHASADGVTAASRLLDLLRRRPAVAVPQRATPPRFGVVRFEDVVAAYPERGTVLDGVNFELWPGERVALVGASGAGKTTLLALLLRFADPVAGRITVDGVDLREFDPREWRRLLTWLPQRPRLRPGAVRDAVLCGGGPQAELADRLGVGELLERAVGEDGAGLSSGEVSRLALVRALGRDASLTLLDEPTAHLDPASAAAVAATLRELPGHRTVLAATHDADLLGVADRVVELRDGRALQRQRAVTS</sequence>
<feature type="transmembrane region" description="Helical" evidence="7">
    <location>
        <begin position="21"/>
        <end position="49"/>
    </location>
</feature>
<keyword evidence="2 7" id="KW-0812">Transmembrane</keyword>
<keyword evidence="4 10" id="KW-0067">ATP-binding</keyword>
<dbReference type="SMART" id="SM00382">
    <property type="entry name" value="AAA"/>
    <property type="match status" value="1"/>
</dbReference>
<dbReference type="EMBL" id="CM001439">
    <property type="protein sequence ID" value="EHR51215.1"/>
    <property type="molecule type" value="Genomic_DNA"/>
</dbReference>
<dbReference type="OrthoDB" id="9806127at2"/>
<dbReference type="InterPro" id="IPR027417">
    <property type="entry name" value="P-loop_NTPase"/>
</dbReference>
<evidence type="ECO:0000256" key="3">
    <source>
        <dbReference type="ARBA" id="ARBA00022741"/>
    </source>
</evidence>
<dbReference type="RefSeq" id="WP_009154600.1">
    <property type="nucleotide sequence ID" value="NZ_CM001439.1"/>
</dbReference>
<comment type="subcellular location">
    <subcellularLocation>
        <location evidence="1">Cell membrane</location>
        <topology evidence="1">Multi-pass membrane protein</topology>
    </subcellularLocation>
</comment>
<gene>
    <name evidence="10" type="ORF">SacmaDRAFT_2979</name>
</gene>
<dbReference type="GO" id="GO:0140359">
    <property type="term" value="F:ABC-type transporter activity"/>
    <property type="evidence" value="ECO:0007669"/>
    <property type="project" value="InterPro"/>
</dbReference>
<name>H5X5R7_9PSEU</name>
<dbReference type="eggNOG" id="COG4988">
    <property type="taxonomic scope" value="Bacteria"/>
</dbReference>
<dbReference type="PANTHER" id="PTHR24221:SF590">
    <property type="entry name" value="COMPONENT LINKED WITH THE ASSEMBLY OF CYTOCHROME' TRANSPORT TRANSMEMBRANE ATP-BINDING PROTEIN ABC TRANSPORTER CYDD-RELATED"/>
    <property type="match status" value="1"/>
</dbReference>
<feature type="transmembrane region" description="Helical" evidence="7">
    <location>
        <begin position="237"/>
        <end position="258"/>
    </location>
</feature>
<feature type="domain" description="ABC transmembrane type-1" evidence="9">
    <location>
        <begin position="22"/>
        <end position="300"/>
    </location>
</feature>
<dbReference type="Gene3D" id="3.40.50.300">
    <property type="entry name" value="P-loop containing nucleotide triphosphate hydrolases"/>
    <property type="match status" value="1"/>
</dbReference>
<dbReference type="InterPro" id="IPR003593">
    <property type="entry name" value="AAA+_ATPase"/>
</dbReference>